<name>A0A6N2RVT1_9BACT</name>
<feature type="region of interest" description="Disordered" evidence="1">
    <location>
        <begin position="535"/>
        <end position="568"/>
    </location>
</feature>
<organism evidence="2">
    <name type="scientific">Campylobacter ureolyticus</name>
    <dbReference type="NCBI Taxonomy" id="827"/>
    <lineage>
        <taxon>Bacteria</taxon>
        <taxon>Pseudomonadati</taxon>
        <taxon>Campylobacterota</taxon>
        <taxon>Epsilonproteobacteria</taxon>
        <taxon>Campylobacterales</taxon>
        <taxon>Campylobacteraceae</taxon>
        <taxon>Campylobacter</taxon>
    </lineage>
</organism>
<accession>A0A6N2RVT1</accession>
<proteinExistence type="predicted"/>
<dbReference type="AlphaFoldDB" id="A0A6N2RVT1"/>
<evidence type="ECO:0000256" key="1">
    <source>
        <dbReference type="SAM" id="MobiDB-lite"/>
    </source>
</evidence>
<feature type="compositionally biased region" description="Basic and acidic residues" evidence="1">
    <location>
        <begin position="540"/>
        <end position="568"/>
    </location>
</feature>
<feature type="region of interest" description="Disordered" evidence="1">
    <location>
        <begin position="690"/>
        <end position="735"/>
    </location>
</feature>
<sequence length="735" mass="87854">MKRSKAEIESEKFWEDVYKEGAKQRRIQEREQRENAKSSSSGGRARGGRSRGYFSSAGKSGRKSLGAGRTSRISSSSYCHKTSVVVKKIHPNSARYNNAKTIGNALNYISGLSENSEQKNENVKMIFFNGNDNFPFKIQENQNQMYIDLFKENLELEKTPPLIQHIVFSLDSQTTKNGKKISREEIANIEEQALVKLAQENEILRNHMILMARHDQQKGQEEEHTNGVHFHILKSNYNTQTMELERDFWTKEQIRNLQIDFAKECQNFGLDVKIPREYKDKDIEIQEEISEKQRQTENLANDQHKVLSIEFFKNGKAKSLILQNLENGEIFTRKDRDIGRFVEQNDIQVDDEFKVNLRIIKETNKKGKEYSTFQWQTPINRKNPTKERQEKEKEILKCLGRQIVKIKEEQEQEIQKENEYKTLTNQTYEGFRSVKFSLLEKKLVIHKETIPNKMKNWNLESLGNILSTLKIIPDFYYRFSEEEQDEINKQKNNWQKKMEQAKEDRKWKQEQEQEEKQEYSLESLENVLNTLKEIINQKKPQQEQQKEQKKREQKDKQREEKEREEKIKELQKDKKIAIERLKKELQPLKQEEDNYKKTTNQTYEGYRSIKVKIYENEIQSLNRDENAGLGDIKSSFELTMSYRKENKNFIYQMSLRTIRSFFEAKNDDIRKQERDWDYEIEKIEEEQAKQEEIQKKKEPKPIEQEYIKKPIERQIEQEPKREFKPKPKKDRGFSR</sequence>
<dbReference type="EMBL" id="CACRSK010000001">
    <property type="protein sequence ID" value="VYS84281.1"/>
    <property type="molecule type" value="Genomic_DNA"/>
</dbReference>
<evidence type="ECO:0000313" key="2">
    <source>
        <dbReference type="EMBL" id="VYS84281.1"/>
    </source>
</evidence>
<reference evidence="2" key="1">
    <citation type="submission" date="2019-11" db="EMBL/GenBank/DDBJ databases">
        <authorList>
            <person name="Feng L."/>
        </authorList>
    </citation>
    <scope>NUCLEOTIDE SEQUENCE</scope>
    <source>
        <strain evidence="2">CUreolyticusLFYP111</strain>
    </source>
</reference>
<gene>
    <name evidence="2" type="ORF">CULFYP111_00614</name>
</gene>
<dbReference type="RefSeq" id="WP_156847071.1">
    <property type="nucleotide sequence ID" value="NZ_CACRSK010000001.1"/>
</dbReference>
<feature type="compositionally biased region" description="Basic and acidic residues" evidence="1">
    <location>
        <begin position="20"/>
        <end position="36"/>
    </location>
</feature>
<feature type="region of interest" description="Disordered" evidence="1">
    <location>
        <begin position="20"/>
        <end position="73"/>
    </location>
</feature>
<protein>
    <submittedName>
        <fullName evidence="2">Uncharacterized protein</fullName>
    </submittedName>
</protein>